<dbReference type="STRING" id="1907666.DSM25559_4496"/>
<name>A0A1R3U188_9HYPH</name>
<proteinExistence type="predicted"/>
<dbReference type="AlphaFoldDB" id="A0A1R3U188"/>
<gene>
    <name evidence="1" type="ORF">DSM25559_4496</name>
</gene>
<accession>A0A1R3U188</accession>
<protein>
    <submittedName>
        <fullName evidence="1">Uncharacterized protein</fullName>
    </submittedName>
</protein>
<dbReference type="EMBL" id="FMUE01000015">
    <property type="protein sequence ID" value="SCX34505.1"/>
    <property type="molecule type" value="Genomic_DNA"/>
</dbReference>
<evidence type="ECO:0000313" key="2">
    <source>
        <dbReference type="Proteomes" id="UP000187891"/>
    </source>
</evidence>
<dbReference type="RefSeq" id="WP_077122508.1">
    <property type="nucleotide sequence ID" value="NZ_FMUE01000015.1"/>
</dbReference>
<organism evidence="1 2">
    <name type="scientific">Agrobacterium rosae</name>
    <dbReference type="NCBI Taxonomy" id="1972867"/>
    <lineage>
        <taxon>Bacteria</taxon>
        <taxon>Pseudomonadati</taxon>
        <taxon>Pseudomonadota</taxon>
        <taxon>Alphaproteobacteria</taxon>
        <taxon>Hyphomicrobiales</taxon>
        <taxon>Rhizobiaceae</taxon>
        <taxon>Rhizobium/Agrobacterium group</taxon>
        <taxon>Agrobacterium</taxon>
    </lineage>
</organism>
<reference evidence="2" key="1">
    <citation type="submission" date="2016-10" db="EMBL/GenBank/DDBJ databases">
        <authorList>
            <person name="Wibberg D."/>
        </authorList>
    </citation>
    <scope>NUCLEOTIDE SEQUENCE [LARGE SCALE GENOMIC DNA]</scope>
</reference>
<sequence>MEDDDYFAIIAELQKQLRDSGAEDIADERHYAKTDFDTGERKILEPGARLLLMLEAFERHLSLEDRRTGEKAMTVINQTVSDGHVEGVILETQTGRTVDLMGGPDLTSTREAVSRLIGRLREVPPPSLGFR</sequence>
<evidence type="ECO:0000313" key="1">
    <source>
        <dbReference type="EMBL" id="SCX34505.1"/>
    </source>
</evidence>
<dbReference type="Proteomes" id="UP000187891">
    <property type="component" value="Unassembled WGS sequence"/>
</dbReference>